<evidence type="ECO:0000313" key="6">
    <source>
        <dbReference type="Proteomes" id="UP000069001"/>
    </source>
</evidence>
<dbReference type="GO" id="GO:0006096">
    <property type="term" value="P:glycolytic process"/>
    <property type="evidence" value="ECO:0007669"/>
    <property type="project" value="UniProtKB-UniRule"/>
</dbReference>
<evidence type="ECO:0000256" key="2">
    <source>
        <dbReference type="ARBA" id="ARBA00022777"/>
    </source>
</evidence>
<keyword evidence="3" id="KW-0067">ATP-binding</keyword>
<dbReference type="PANTHER" id="PTHR47690:SF1">
    <property type="entry name" value="GLUCOKINASE"/>
    <property type="match status" value="1"/>
</dbReference>
<feature type="binding site" evidence="3">
    <location>
        <begin position="25"/>
        <end position="30"/>
    </location>
    <ligand>
        <name>ATP</name>
        <dbReference type="ChEBI" id="CHEBI:30616"/>
    </ligand>
</feature>
<dbReference type="HAMAP" id="MF_00524">
    <property type="entry name" value="Glucokinase"/>
    <property type="match status" value="1"/>
</dbReference>
<keyword evidence="3" id="KW-0324">Glycolysis</keyword>
<proteinExistence type="inferred from homology"/>
<keyword evidence="3" id="KW-0963">Cytoplasm</keyword>
<dbReference type="SUPFAM" id="SSF53067">
    <property type="entry name" value="Actin-like ATPase domain"/>
    <property type="match status" value="1"/>
</dbReference>
<dbReference type="GO" id="GO:0005524">
    <property type="term" value="F:ATP binding"/>
    <property type="evidence" value="ECO:0007669"/>
    <property type="project" value="UniProtKB-UniRule"/>
</dbReference>
<evidence type="ECO:0000256" key="1">
    <source>
        <dbReference type="ARBA" id="ARBA00022679"/>
    </source>
</evidence>
<organism evidence="5 6">
    <name type="scientific">Burkholderia cepacia</name>
    <name type="common">Pseudomonas cepacia</name>
    <dbReference type="NCBI Taxonomy" id="292"/>
    <lineage>
        <taxon>Bacteria</taxon>
        <taxon>Pseudomonadati</taxon>
        <taxon>Pseudomonadota</taxon>
        <taxon>Betaproteobacteria</taxon>
        <taxon>Burkholderiales</taxon>
        <taxon>Burkholderiaceae</taxon>
        <taxon>Burkholderia</taxon>
        <taxon>Burkholderia cepacia complex</taxon>
    </lineage>
</organism>
<reference evidence="5 6" key="1">
    <citation type="submission" date="2015-11" db="EMBL/GenBank/DDBJ databases">
        <title>Expanding the genomic diversity of Burkholderia species for the development of highly accurate diagnostics.</title>
        <authorList>
            <person name="Sahl J."/>
            <person name="Keim P."/>
            <person name="Wagner D."/>
        </authorList>
    </citation>
    <scope>NUCLEOTIDE SEQUENCE [LARGE SCALE GENOMIC DNA]</scope>
    <source>
        <strain evidence="5 6">MSMB1302</strain>
    </source>
</reference>
<keyword evidence="1 3" id="KW-0808">Transferase</keyword>
<comment type="caution">
    <text evidence="5">The sequence shown here is derived from an EMBL/GenBank/DDBJ whole genome shotgun (WGS) entry which is preliminary data.</text>
</comment>
<dbReference type="InterPro" id="IPR003836">
    <property type="entry name" value="Glucokinase"/>
</dbReference>
<dbReference type="NCBIfam" id="TIGR00749">
    <property type="entry name" value="glk"/>
    <property type="match status" value="1"/>
</dbReference>
<comment type="similarity">
    <text evidence="3 4">Belongs to the bacterial glucokinase family.</text>
</comment>
<dbReference type="AlphaFoldDB" id="A0A124RVE5"/>
<comment type="catalytic activity">
    <reaction evidence="3">
        <text>D-glucose + ATP = D-glucose 6-phosphate + ADP + H(+)</text>
        <dbReference type="Rhea" id="RHEA:17825"/>
        <dbReference type="ChEBI" id="CHEBI:4167"/>
        <dbReference type="ChEBI" id="CHEBI:15378"/>
        <dbReference type="ChEBI" id="CHEBI:30616"/>
        <dbReference type="ChEBI" id="CHEBI:61548"/>
        <dbReference type="ChEBI" id="CHEBI:456216"/>
        <dbReference type="EC" id="2.7.1.2"/>
    </reaction>
</comment>
<keyword evidence="3" id="KW-0547">Nucleotide-binding</keyword>
<dbReference type="PANTHER" id="PTHR47690">
    <property type="entry name" value="GLUCOKINASE"/>
    <property type="match status" value="1"/>
</dbReference>
<dbReference type="GO" id="GO:0005829">
    <property type="term" value="C:cytosol"/>
    <property type="evidence" value="ECO:0007669"/>
    <property type="project" value="TreeGrafter"/>
</dbReference>
<comment type="subcellular location">
    <subcellularLocation>
        <location evidence="3">Cytoplasm</location>
    </subcellularLocation>
</comment>
<dbReference type="GO" id="GO:0005536">
    <property type="term" value="F:D-glucose binding"/>
    <property type="evidence" value="ECO:0007669"/>
    <property type="project" value="InterPro"/>
</dbReference>
<dbReference type="Proteomes" id="UP000069001">
    <property type="component" value="Unassembled WGS sequence"/>
</dbReference>
<gene>
    <name evidence="3" type="primary">glk</name>
    <name evidence="5" type="ORF">WS90_29010</name>
</gene>
<dbReference type="EMBL" id="LOYH01000092">
    <property type="protein sequence ID" value="KVK75160.1"/>
    <property type="molecule type" value="Genomic_DNA"/>
</dbReference>
<dbReference type="EC" id="2.7.1.2" evidence="3"/>
<name>A0A124RVE5_BURCE</name>
<dbReference type="Gene3D" id="3.30.420.40">
    <property type="match status" value="1"/>
</dbReference>
<dbReference type="NCBIfam" id="NF001416">
    <property type="entry name" value="PRK00292.1-3"/>
    <property type="match status" value="1"/>
</dbReference>
<dbReference type="CDD" id="cd24008">
    <property type="entry name" value="ASKHA_NBD_GLK"/>
    <property type="match status" value="1"/>
</dbReference>
<dbReference type="InterPro" id="IPR050201">
    <property type="entry name" value="Bacterial_glucokinase"/>
</dbReference>
<dbReference type="GO" id="GO:0004340">
    <property type="term" value="F:glucokinase activity"/>
    <property type="evidence" value="ECO:0007669"/>
    <property type="project" value="UniProtKB-UniRule"/>
</dbReference>
<accession>A0A124RVE5</accession>
<evidence type="ECO:0000256" key="3">
    <source>
        <dbReference type="HAMAP-Rule" id="MF_00524"/>
    </source>
</evidence>
<sequence>MSVATLNGDPVAPCGARTGEPRLLADIGGTHARFALETALGGIGDVRVYRCSAHAGVDDAVRAFLRDTGGARVRDAAIAIANPVDGDLISMTNHDWRFSIDATRRALGFDTLHVFNDFAALAMAVPHLPAEQRRQVGGGRAAPAGTIGVLGAGTGLGVSALVRAGDAWVPVSGEGGHVSFAPADAREADVLRYARARWPHVSFERLVAGPGIAVIHAALAARDGCDVPRADAADTVDTAAIIDRALAGDARCAATLDCFCGMLGTFAGNLALTLGATGGIHIGGGVVPRLGAWFDASPFRARFEAKGRFAGYLAKIPTFVITAPHPAFVGVSHLLARALGESGLRGCSATV</sequence>
<protein>
    <recommendedName>
        <fullName evidence="3">Glucokinase</fullName>
        <ecNumber evidence="3">2.7.1.2</ecNumber>
    </recommendedName>
    <alternativeName>
        <fullName evidence="3">Glucose kinase</fullName>
    </alternativeName>
</protein>
<dbReference type="Pfam" id="PF02685">
    <property type="entry name" value="Glucokinase"/>
    <property type="match status" value="1"/>
</dbReference>
<evidence type="ECO:0000256" key="4">
    <source>
        <dbReference type="RuleBase" id="RU004046"/>
    </source>
</evidence>
<keyword evidence="2 3" id="KW-0418">Kinase</keyword>
<dbReference type="Gene3D" id="3.40.367.20">
    <property type="match status" value="1"/>
</dbReference>
<dbReference type="InterPro" id="IPR043129">
    <property type="entry name" value="ATPase_NBD"/>
</dbReference>
<evidence type="ECO:0000313" key="5">
    <source>
        <dbReference type="EMBL" id="KVK75160.1"/>
    </source>
</evidence>